<dbReference type="PROSITE" id="PS01081">
    <property type="entry name" value="HTH_TETR_1"/>
    <property type="match status" value="1"/>
</dbReference>
<dbReference type="Gene3D" id="1.10.357.10">
    <property type="entry name" value="Tetracycline Repressor, domain 2"/>
    <property type="match status" value="1"/>
</dbReference>
<dbReference type="InterPro" id="IPR023772">
    <property type="entry name" value="DNA-bd_HTH_TetR-type_CS"/>
</dbReference>
<evidence type="ECO:0000259" key="6">
    <source>
        <dbReference type="PROSITE" id="PS50977"/>
    </source>
</evidence>
<dbReference type="PANTHER" id="PTHR47506">
    <property type="entry name" value="TRANSCRIPTIONAL REGULATORY PROTEIN"/>
    <property type="match status" value="1"/>
</dbReference>
<evidence type="ECO:0000256" key="4">
    <source>
        <dbReference type="PROSITE-ProRule" id="PRU00335"/>
    </source>
</evidence>
<organism evidence="7 8">
    <name type="scientific">Pyxidicoccus parkwayensis</name>
    <dbReference type="NCBI Taxonomy" id="2813578"/>
    <lineage>
        <taxon>Bacteria</taxon>
        <taxon>Pseudomonadati</taxon>
        <taxon>Myxococcota</taxon>
        <taxon>Myxococcia</taxon>
        <taxon>Myxococcales</taxon>
        <taxon>Cystobacterineae</taxon>
        <taxon>Myxococcaceae</taxon>
        <taxon>Pyxidicoccus</taxon>
    </lineage>
</organism>
<dbReference type="Pfam" id="PF00440">
    <property type="entry name" value="TetR_N"/>
    <property type="match status" value="1"/>
</dbReference>
<dbReference type="PANTHER" id="PTHR47506:SF1">
    <property type="entry name" value="HTH-TYPE TRANSCRIPTIONAL REGULATOR YJDC"/>
    <property type="match status" value="1"/>
</dbReference>
<dbReference type="Gene3D" id="1.10.10.60">
    <property type="entry name" value="Homeodomain-like"/>
    <property type="match status" value="1"/>
</dbReference>
<evidence type="ECO:0000313" key="8">
    <source>
        <dbReference type="Proteomes" id="UP000662747"/>
    </source>
</evidence>
<evidence type="ECO:0000313" key="7">
    <source>
        <dbReference type="EMBL" id="QSQ28277.1"/>
    </source>
</evidence>
<dbReference type="PROSITE" id="PS50977">
    <property type="entry name" value="HTH_TETR_2"/>
    <property type="match status" value="1"/>
</dbReference>
<sequence>MEVFWKLGYEGASIAELTEAMGITAPSLYAAFGSKAELYRQALERYQADQGSFTARALDEEPTARGAMERVLRESAKHFPRRKQLAGCMVSAAVLTCAPENKPIAEHVAGLRAGALKRFEDCLRNGIAQGELPAETNATAMARYFGAVIQGMTVQAQDGASEAELLGIVEIAMQTWPAPRPAGTRGTTRGKAPVGGSA</sequence>
<dbReference type="InterPro" id="IPR009057">
    <property type="entry name" value="Homeodomain-like_sf"/>
</dbReference>
<gene>
    <name evidence="7" type="ORF">JY651_26925</name>
</gene>
<evidence type="ECO:0000256" key="1">
    <source>
        <dbReference type="ARBA" id="ARBA00023015"/>
    </source>
</evidence>
<name>A0ABX7PCV9_9BACT</name>
<keyword evidence="8" id="KW-1185">Reference proteome</keyword>
<proteinExistence type="predicted"/>
<dbReference type="SUPFAM" id="SSF46689">
    <property type="entry name" value="Homeodomain-like"/>
    <property type="match status" value="1"/>
</dbReference>
<accession>A0ABX7PCV9</accession>
<dbReference type="InterPro" id="IPR001647">
    <property type="entry name" value="HTH_TetR"/>
</dbReference>
<keyword evidence="3" id="KW-0804">Transcription</keyword>
<feature type="domain" description="HTH tetR-type" evidence="6">
    <location>
        <begin position="1"/>
        <end position="50"/>
    </location>
</feature>
<dbReference type="Pfam" id="PF16925">
    <property type="entry name" value="TetR_C_13"/>
    <property type="match status" value="1"/>
</dbReference>
<reference evidence="7 8" key="1">
    <citation type="submission" date="2021-02" db="EMBL/GenBank/DDBJ databases">
        <title>De Novo genome assembly of isolated myxobacteria.</title>
        <authorList>
            <person name="Stevens D.C."/>
        </authorList>
    </citation>
    <scope>NUCLEOTIDE SEQUENCE [LARGE SCALE GENOMIC DNA]</scope>
    <source>
        <strain evidence="8">SCPEA02</strain>
    </source>
</reference>
<keyword evidence="2 4" id="KW-0238">DNA-binding</keyword>
<dbReference type="EMBL" id="CP071090">
    <property type="protein sequence ID" value="QSQ28277.1"/>
    <property type="molecule type" value="Genomic_DNA"/>
</dbReference>
<protein>
    <submittedName>
        <fullName evidence="7">TetR/AcrR family transcriptional regulator</fullName>
    </submittedName>
</protein>
<evidence type="ECO:0000256" key="5">
    <source>
        <dbReference type="SAM" id="MobiDB-lite"/>
    </source>
</evidence>
<feature type="region of interest" description="Disordered" evidence="5">
    <location>
        <begin position="178"/>
        <end position="198"/>
    </location>
</feature>
<dbReference type="Proteomes" id="UP000662747">
    <property type="component" value="Chromosome"/>
</dbReference>
<dbReference type="InterPro" id="IPR036271">
    <property type="entry name" value="Tet_transcr_reg_TetR-rel_C_sf"/>
</dbReference>
<evidence type="ECO:0000256" key="2">
    <source>
        <dbReference type="ARBA" id="ARBA00023125"/>
    </source>
</evidence>
<dbReference type="SUPFAM" id="SSF48498">
    <property type="entry name" value="Tetracyclin repressor-like, C-terminal domain"/>
    <property type="match status" value="1"/>
</dbReference>
<keyword evidence="1" id="KW-0805">Transcription regulation</keyword>
<evidence type="ECO:0000256" key="3">
    <source>
        <dbReference type="ARBA" id="ARBA00023163"/>
    </source>
</evidence>
<feature type="DNA-binding region" description="H-T-H motif" evidence="4">
    <location>
        <begin position="13"/>
        <end position="32"/>
    </location>
</feature>
<dbReference type="InterPro" id="IPR011075">
    <property type="entry name" value="TetR_C"/>
</dbReference>